<keyword evidence="2" id="KW-1185">Reference proteome</keyword>
<protein>
    <submittedName>
        <fullName evidence="1">Uncharacterized protein</fullName>
    </submittedName>
</protein>
<evidence type="ECO:0000313" key="1">
    <source>
        <dbReference type="EMBL" id="KGQ02017.1"/>
    </source>
</evidence>
<accession>A0A0A2V6P1</accession>
<name>A0A0A2V6P1_PARBA</name>
<sequence length="60" mass="6926">MAARLLDKDGGYVTLSNLLLQRWAILPRLDEMPRESQFANRIVHRASLDGLLDRYRQSQG</sequence>
<organism evidence="1 2">
    <name type="scientific">Paracoccidioides lutzii (strain ATCC MYA-826 / Pb01)</name>
    <name type="common">Paracoccidioides brasiliensis</name>
    <dbReference type="NCBI Taxonomy" id="502779"/>
    <lineage>
        <taxon>Eukaryota</taxon>
        <taxon>Fungi</taxon>
        <taxon>Dikarya</taxon>
        <taxon>Ascomycota</taxon>
        <taxon>Pezizomycotina</taxon>
        <taxon>Eurotiomycetes</taxon>
        <taxon>Eurotiomycetidae</taxon>
        <taxon>Onygenales</taxon>
        <taxon>Ajellomycetaceae</taxon>
        <taxon>Paracoccidioides</taxon>
    </lineage>
</organism>
<dbReference type="KEGG" id="pbl:PAAG_11192"/>
<dbReference type="RefSeq" id="XP_015703492.1">
    <property type="nucleotide sequence ID" value="XM_015846885.1"/>
</dbReference>
<dbReference type="AlphaFoldDB" id="A0A0A2V6P1"/>
<proteinExistence type="predicted"/>
<dbReference type="VEuPathDB" id="FungiDB:PAAG_11192"/>
<reference evidence="1 2" key="1">
    <citation type="journal article" date="2011" name="PLoS Genet.">
        <title>Comparative genomic analysis of human fungal pathogens causing paracoccidioidomycosis.</title>
        <authorList>
            <person name="Desjardins C.A."/>
            <person name="Champion M.D."/>
            <person name="Holder J.W."/>
            <person name="Muszewska A."/>
            <person name="Goldberg J."/>
            <person name="Bailao A.M."/>
            <person name="Brigido M.M."/>
            <person name="Ferreira M.E."/>
            <person name="Garcia A.M."/>
            <person name="Grynberg M."/>
            <person name="Gujja S."/>
            <person name="Heiman D.I."/>
            <person name="Henn M.R."/>
            <person name="Kodira C.D."/>
            <person name="Leon-Narvaez H."/>
            <person name="Longo L.V."/>
            <person name="Ma L.J."/>
            <person name="Malavazi I."/>
            <person name="Matsuo A.L."/>
            <person name="Morais F.V."/>
            <person name="Pereira M."/>
            <person name="Rodriguez-Brito S."/>
            <person name="Sakthikumar S."/>
            <person name="Salem-Izacc S.M."/>
            <person name="Sykes S.M."/>
            <person name="Teixeira M.M."/>
            <person name="Vallejo M.C."/>
            <person name="Walter M.E."/>
            <person name="Yandava C."/>
            <person name="Young S."/>
            <person name="Zeng Q."/>
            <person name="Zucker J."/>
            <person name="Felipe M.S."/>
            <person name="Goldman G.H."/>
            <person name="Haas B.J."/>
            <person name="McEwen J.G."/>
            <person name="Nino-Vega G."/>
            <person name="Puccia R."/>
            <person name="San-Blas G."/>
            <person name="Soares C.M."/>
            <person name="Birren B.W."/>
            <person name="Cuomo C.A."/>
        </authorList>
    </citation>
    <scope>NUCLEOTIDE SEQUENCE [LARGE SCALE GENOMIC DNA]</scope>
    <source>
        <strain evidence="2">ATCC MYA-826 / Pb01</strain>
    </source>
</reference>
<gene>
    <name evidence="1" type="ORF">PAAG_11192</name>
</gene>
<dbReference type="HOGENOM" id="CLU_2942382_0_0_1"/>
<evidence type="ECO:0000313" key="2">
    <source>
        <dbReference type="Proteomes" id="UP000002059"/>
    </source>
</evidence>
<dbReference type="Proteomes" id="UP000002059">
    <property type="component" value="Partially assembled WGS sequence"/>
</dbReference>
<dbReference type="EMBL" id="KN293993">
    <property type="protein sequence ID" value="KGQ02017.1"/>
    <property type="molecule type" value="Genomic_DNA"/>
</dbReference>
<dbReference type="GeneID" id="26970283"/>